<dbReference type="EMBL" id="JAVRRT010000013">
    <property type="protein sequence ID" value="KAK5166537.1"/>
    <property type="molecule type" value="Genomic_DNA"/>
</dbReference>
<evidence type="ECO:0000313" key="2">
    <source>
        <dbReference type="Proteomes" id="UP001337655"/>
    </source>
</evidence>
<reference evidence="1 2" key="1">
    <citation type="submission" date="2023-08" db="EMBL/GenBank/DDBJ databases">
        <title>Black Yeasts Isolated from many extreme environments.</title>
        <authorList>
            <person name="Coleine C."/>
            <person name="Stajich J.E."/>
            <person name="Selbmann L."/>
        </authorList>
    </citation>
    <scope>NUCLEOTIDE SEQUENCE [LARGE SCALE GENOMIC DNA]</scope>
    <source>
        <strain evidence="1 2">CCFEE 5935</strain>
    </source>
</reference>
<dbReference type="GO" id="GO:0020037">
    <property type="term" value="F:heme binding"/>
    <property type="evidence" value="ECO:0007669"/>
    <property type="project" value="InterPro"/>
</dbReference>
<dbReference type="Proteomes" id="UP001337655">
    <property type="component" value="Unassembled WGS sequence"/>
</dbReference>
<dbReference type="InterPro" id="IPR036396">
    <property type="entry name" value="Cyt_P450_sf"/>
</dbReference>
<protein>
    <submittedName>
        <fullName evidence="1">Uncharacterized protein</fullName>
    </submittedName>
</protein>
<dbReference type="GO" id="GO:0004497">
    <property type="term" value="F:monooxygenase activity"/>
    <property type="evidence" value="ECO:0007669"/>
    <property type="project" value="InterPro"/>
</dbReference>
<dbReference type="GeneID" id="89929414"/>
<organism evidence="1 2">
    <name type="scientific">Saxophila tyrrhenica</name>
    <dbReference type="NCBI Taxonomy" id="1690608"/>
    <lineage>
        <taxon>Eukaryota</taxon>
        <taxon>Fungi</taxon>
        <taxon>Dikarya</taxon>
        <taxon>Ascomycota</taxon>
        <taxon>Pezizomycotina</taxon>
        <taxon>Dothideomycetes</taxon>
        <taxon>Dothideomycetidae</taxon>
        <taxon>Mycosphaerellales</taxon>
        <taxon>Extremaceae</taxon>
        <taxon>Saxophila</taxon>
    </lineage>
</organism>
<dbReference type="GO" id="GO:0005506">
    <property type="term" value="F:iron ion binding"/>
    <property type="evidence" value="ECO:0007669"/>
    <property type="project" value="InterPro"/>
</dbReference>
<sequence length="265" mass="29612">MAMSVTVPRLNVLIPYSSTYSTHSLFDDEKASKATRPFDSHVSYLVSHRAVLCLDKHPTSPSLQATCLTTFYFLYRAALSRPIPGIPYKAPQFNSVLGSFPDQQQHGKRRGGQLRYMGHLMNELNFPVMQFFARPCGRPWALVADLHEARDVLTRRTREFDRRKFFGDVTRALLHLLAGTVGPMVEKMVRDLIGLWTKKSRLADGRPFNGKTDVYEEALGVVWTVTFGSDSASTTHQPSLLSNLDTVALPAGTDHLSTSQARDGI</sequence>
<dbReference type="GO" id="GO:0016705">
    <property type="term" value="F:oxidoreductase activity, acting on paired donors, with incorporation or reduction of molecular oxygen"/>
    <property type="evidence" value="ECO:0007669"/>
    <property type="project" value="InterPro"/>
</dbReference>
<proteinExistence type="predicted"/>
<comment type="caution">
    <text evidence="1">The sequence shown here is derived from an EMBL/GenBank/DDBJ whole genome shotgun (WGS) entry which is preliminary data.</text>
</comment>
<dbReference type="RefSeq" id="XP_064656419.1">
    <property type="nucleotide sequence ID" value="XM_064805314.1"/>
</dbReference>
<dbReference type="AlphaFoldDB" id="A0AAV9P2K2"/>
<evidence type="ECO:0000313" key="1">
    <source>
        <dbReference type="EMBL" id="KAK5166537.1"/>
    </source>
</evidence>
<gene>
    <name evidence="1" type="ORF">LTR77_008080</name>
</gene>
<dbReference type="Gene3D" id="1.10.630.10">
    <property type="entry name" value="Cytochrome P450"/>
    <property type="match status" value="1"/>
</dbReference>
<name>A0AAV9P2K2_9PEZI</name>
<dbReference type="SUPFAM" id="SSF48264">
    <property type="entry name" value="Cytochrome P450"/>
    <property type="match status" value="1"/>
</dbReference>
<accession>A0AAV9P2K2</accession>
<keyword evidence="2" id="KW-1185">Reference proteome</keyword>